<evidence type="ECO:0000256" key="3">
    <source>
        <dbReference type="ARBA" id="ARBA00022840"/>
    </source>
</evidence>
<dbReference type="GO" id="GO:0005829">
    <property type="term" value="C:cytosol"/>
    <property type="evidence" value="ECO:0007669"/>
    <property type="project" value="TreeGrafter"/>
</dbReference>
<feature type="domain" description="PIN" evidence="6">
    <location>
        <begin position="34"/>
        <end position="163"/>
    </location>
</feature>
<dbReference type="RefSeq" id="WP_232001512.1">
    <property type="nucleotide sequence ID" value="NZ_LT605205.1"/>
</dbReference>
<feature type="compositionally biased region" description="Basic residues" evidence="5">
    <location>
        <begin position="14"/>
        <end position="23"/>
    </location>
</feature>
<evidence type="ECO:0000259" key="6">
    <source>
        <dbReference type="SMART" id="SM00670"/>
    </source>
</evidence>
<keyword evidence="2" id="KW-0547">Nucleotide-binding</keyword>
<evidence type="ECO:0000256" key="2">
    <source>
        <dbReference type="ARBA" id="ARBA00022741"/>
    </source>
</evidence>
<dbReference type="PANTHER" id="PTHR30473:SF2">
    <property type="entry name" value="PIN DOMAIN-CONTAINING PROTEIN"/>
    <property type="match status" value="1"/>
</dbReference>
<evidence type="ECO:0000313" key="7">
    <source>
        <dbReference type="EMBL" id="SCD19586.1"/>
    </source>
</evidence>
<dbReference type="KEGG" id="psac:PSM36_0759"/>
<dbReference type="PANTHER" id="PTHR30473">
    <property type="entry name" value="PROTEIN PHOH"/>
    <property type="match status" value="1"/>
</dbReference>
<comment type="similarity">
    <text evidence="4">In the N-terminal section; belongs to the PINc/VapC protein family.</text>
</comment>
<dbReference type="CDD" id="cd09883">
    <property type="entry name" value="PIN_VapC_PhoHL-ATPase"/>
    <property type="match status" value="1"/>
</dbReference>
<dbReference type="InterPro" id="IPR002716">
    <property type="entry name" value="PIN_dom"/>
</dbReference>
<dbReference type="InterPro" id="IPR051451">
    <property type="entry name" value="PhoH2-like"/>
</dbReference>
<comment type="similarity">
    <text evidence="1">Belongs to the PhoH family.</text>
</comment>
<name>A0A1R3STB9_9BACT</name>
<evidence type="ECO:0000256" key="1">
    <source>
        <dbReference type="ARBA" id="ARBA00010393"/>
    </source>
</evidence>
<evidence type="ECO:0000256" key="5">
    <source>
        <dbReference type="SAM" id="MobiDB-lite"/>
    </source>
</evidence>
<dbReference type="SUPFAM" id="SSF52540">
    <property type="entry name" value="P-loop containing nucleoside triphosphate hydrolases"/>
    <property type="match status" value="1"/>
</dbReference>
<proteinExistence type="inferred from homology"/>
<dbReference type="SUPFAM" id="SSF88723">
    <property type="entry name" value="PIN domain-like"/>
    <property type="match status" value="1"/>
</dbReference>
<dbReference type="SMART" id="SM00670">
    <property type="entry name" value="PINc"/>
    <property type="match status" value="1"/>
</dbReference>
<reference evidence="7 8" key="1">
    <citation type="submission" date="2016-08" db="EMBL/GenBank/DDBJ databases">
        <authorList>
            <person name="Seilhamer J.J."/>
        </authorList>
    </citation>
    <scope>NUCLEOTIDE SEQUENCE [LARGE SCALE GENOMIC DNA]</scope>
    <source>
        <strain evidence="7">M3/6</strain>
    </source>
</reference>
<dbReference type="InterPro" id="IPR003714">
    <property type="entry name" value="PhoH"/>
</dbReference>
<dbReference type="Gene3D" id="3.40.50.300">
    <property type="entry name" value="P-loop containing nucleotide triphosphate hydrolases"/>
    <property type="match status" value="1"/>
</dbReference>
<dbReference type="FunFam" id="3.40.50.300:FF:000013">
    <property type="entry name" value="PhoH family ATPase"/>
    <property type="match status" value="1"/>
</dbReference>
<keyword evidence="3" id="KW-0067">ATP-binding</keyword>
<keyword evidence="8" id="KW-1185">Reference proteome</keyword>
<protein>
    <submittedName>
        <fullName evidence="7">Putative ribonuclease YlaK</fullName>
    </submittedName>
</protein>
<evidence type="ECO:0000313" key="8">
    <source>
        <dbReference type="Proteomes" id="UP000187464"/>
    </source>
</evidence>
<dbReference type="Proteomes" id="UP000187464">
    <property type="component" value="Chromosome I"/>
</dbReference>
<organism evidence="7 8">
    <name type="scientific">Proteiniphilum saccharofermentans</name>
    <dbReference type="NCBI Taxonomy" id="1642647"/>
    <lineage>
        <taxon>Bacteria</taxon>
        <taxon>Pseudomonadati</taxon>
        <taxon>Bacteroidota</taxon>
        <taxon>Bacteroidia</taxon>
        <taxon>Bacteroidales</taxon>
        <taxon>Dysgonomonadaceae</taxon>
        <taxon>Proteiniphilum</taxon>
    </lineage>
</organism>
<sequence length="470" mass="52566">MATTESKTSEKTKTTKTKSKSKTNTRPTAASAKKNFILDTNVILHDFNCLDNFEENDIYIPFVVLEELDKFKKGSDQINFNARAFVRELDLITDDDLFTNGADMGVGRGKLYIVNGSKDNRKIIDAFPEKTPDNRILTVVSEVAEKHPEMKTILVSKDINLRMKARSLGMLAEDYINDKVTNVDIFSQGEEVIEGINPDLIDKVYTQAGGVDIDEFNFEIQLDPNQCFILKSERNSVLARYNPFTQKIKKIEKEFNFGIQPRNAEQAFAFEILNDPEIKLVGLTGKAGTGKTLLALASALKQNKIYSQILLARPIVSLSNKDLGYLPGDEKQKIAPYMQPLFDNLNVIKAALGQNSSDLRLIDEMQKSGQLEIEALAFIRGRSLTGTFCIIDEAQNLTPHEVKTIITRAGESTKMVFTGDLQQIDSPYLDTQSNGLAYMIDKMRGQNLFGHVNLVKGERSELSELASNLL</sequence>
<evidence type="ECO:0000256" key="4">
    <source>
        <dbReference type="ARBA" id="ARBA00046345"/>
    </source>
</evidence>
<accession>A0A1R3STB9</accession>
<dbReference type="InterPro" id="IPR027417">
    <property type="entry name" value="P-loop_NTPase"/>
</dbReference>
<gene>
    <name evidence="7" type="ORF">PSM36_0759</name>
</gene>
<feature type="region of interest" description="Disordered" evidence="5">
    <location>
        <begin position="1"/>
        <end position="27"/>
    </location>
</feature>
<dbReference type="InterPro" id="IPR029060">
    <property type="entry name" value="PIN-like_dom_sf"/>
</dbReference>
<dbReference type="EMBL" id="LT605205">
    <property type="protein sequence ID" value="SCD19586.1"/>
    <property type="molecule type" value="Genomic_DNA"/>
</dbReference>
<dbReference type="Pfam" id="PF13638">
    <property type="entry name" value="PIN_4"/>
    <property type="match status" value="1"/>
</dbReference>
<dbReference type="GO" id="GO:0005524">
    <property type="term" value="F:ATP binding"/>
    <property type="evidence" value="ECO:0007669"/>
    <property type="project" value="UniProtKB-KW"/>
</dbReference>
<dbReference type="Pfam" id="PF02562">
    <property type="entry name" value="PhoH"/>
    <property type="match status" value="1"/>
</dbReference>
<dbReference type="Gene3D" id="3.40.50.1010">
    <property type="entry name" value="5'-nuclease"/>
    <property type="match status" value="1"/>
</dbReference>
<dbReference type="STRING" id="1642647.PSM36_0759"/>
<dbReference type="AlphaFoldDB" id="A0A1R3STB9"/>